<reference evidence="1" key="1">
    <citation type="submission" date="2019-10" db="EMBL/GenBank/DDBJ databases">
        <authorList>
            <consortium name="DOE Joint Genome Institute"/>
            <person name="Kuo A."/>
            <person name="Miyauchi S."/>
            <person name="Kiss E."/>
            <person name="Drula E."/>
            <person name="Kohler A."/>
            <person name="Sanchez-Garcia M."/>
            <person name="Andreopoulos B."/>
            <person name="Barry K.W."/>
            <person name="Bonito G."/>
            <person name="Buee M."/>
            <person name="Carver A."/>
            <person name="Chen C."/>
            <person name="Cichocki N."/>
            <person name="Clum A."/>
            <person name="Culley D."/>
            <person name="Crous P.W."/>
            <person name="Fauchery L."/>
            <person name="Girlanda M."/>
            <person name="Hayes R."/>
            <person name="Keri Z."/>
            <person name="LaButti K."/>
            <person name="Lipzen A."/>
            <person name="Lombard V."/>
            <person name="Magnuson J."/>
            <person name="Maillard F."/>
            <person name="Morin E."/>
            <person name="Murat C."/>
            <person name="Nolan M."/>
            <person name="Ohm R."/>
            <person name="Pangilinan J."/>
            <person name="Pereira M."/>
            <person name="Perotto S."/>
            <person name="Peter M."/>
            <person name="Riley R."/>
            <person name="Sitrit Y."/>
            <person name="Stielow B."/>
            <person name="Szollosi G."/>
            <person name="Zifcakova L."/>
            <person name="Stursova M."/>
            <person name="Spatafora J.W."/>
            <person name="Tedersoo L."/>
            <person name="Vaario L.-M."/>
            <person name="Yamada A."/>
            <person name="Yan M."/>
            <person name="Wang P."/>
            <person name="Xu J."/>
            <person name="Bruns T."/>
            <person name="Baldrian P."/>
            <person name="Vilgalys R."/>
            <person name="Henrissat B."/>
            <person name="Grigoriev I.V."/>
            <person name="Hibbett D."/>
            <person name="Nagy L.G."/>
            <person name="Martin F.M."/>
        </authorList>
    </citation>
    <scope>NUCLEOTIDE SEQUENCE</scope>
    <source>
        <strain evidence="1">BED1</strain>
    </source>
</reference>
<dbReference type="SUPFAM" id="SSF52374">
    <property type="entry name" value="Nucleotidylyl transferase"/>
    <property type="match status" value="1"/>
</dbReference>
<comment type="caution">
    <text evidence="1">The sequence shown here is derived from an EMBL/GenBank/DDBJ whole genome shotgun (WGS) entry which is preliminary data.</text>
</comment>
<keyword evidence="2" id="KW-1185">Reference proteome</keyword>
<dbReference type="Gene3D" id="3.40.50.620">
    <property type="entry name" value="HUPs"/>
    <property type="match status" value="1"/>
</dbReference>
<gene>
    <name evidence="1" type="ORF">L210DRAFT_3704949</name>
</gene>
<accession>A0AAD4BLH2</accession>
<organism evidence="1 2">
    <name type="scientific">Boletus edulis BED1</name>
    <dbReference type="NCBI Taxonomy" id="1328754"/>
    <lineage>
        <taxon>Eukaryota</taxon>
        <taxon>Fungi</taxon>
        <taxon>Dikarya</taxon>
        <taxon>Basidiomycota</taxon>
        <taxon>Agaricomycotina</taxon>
        <taxon>Agaricomycetes</taxon>
        <taxon>Agaricomycetidae</taxon>
        <taxon>Boletales</taxon>
        <taxon>Boletineae</taxon>
        <taxon>Boletaceae</taxon>
        <taxon>Boletoideae</taxon>
        <taxon>Boletus</taxon>
    </lineage>
</organism>
<name>A0AAD4BLH2_BOLED</name>
<reference evidence="1" key="2">
    <citation type="journal article" date="2020" name="Nat. Commun.">
        <title>Large-scale genome sequencing of mycorrhizal fungi provides insights into the early evolution of symbiotic traits.</title>
        <authorList>
            <person name="Miyauchi S."/>
            <person name="Kiss E."/>
            <person name="Kuo A."/>
            <person name="Drula E."/>
            <person name="Kohler A."/>
            <person name="Sanchez-Garcia M."/>
            <person name="Morin E."/>
            <person name="Andreopoulos B."/>
            <person name="Barry K.W."/>
            <person name="Bonito G."/>
            <person name="Buee M."/>
            <person name="Carver A."/>
            <person name="Chen C."/>
            <person name="Cichocki N."/>
            <person name="Clum A."/>
            <person name="Culley D."/>
            <person name="Crous P.W."/>
            <person name="Fauchery L."/>
            <person name="Girlanda M."/>
            <person name="Hayes R.D."/>
            <person name="Keri Z."/>
            <person name="LaButti K."/>
            <person name="Lipzen A."/>
            <person name="Lombard V."/>
            <person name="Magnuson J."/>
            <person name="Maillard F."/>
            <person name="Murat C."/>
            <person name="Nolan M."/>
            <person name="Ohm R.A."/>
            <person name="Pangilinan J."/>
            <person name="Pereira M.F."/>
            <person name="Perotto S."/>
            <person name="Peter M."/>
            <person name="Pfister S."/>
            <person name="Riley R."/>
            <person name="Sitrit Y."/>
            <person name="Stielow J.B."/>
            <person name="Szollosi G."/>
            <person name="Zifcakova L."/>
            <person name="Stursova M."/>
            <person name="Spatafora J.W."/>
            <person name="Tedersoo L."/>
            <person name="Vaario L.M."/>
            <person name="Yamada A."/>
            <person name="Yan M."/>
            <person name="Wang P."/>
            <person name="Xu J."/>
            <person name="Bruns T."/>
            <person name="Baldrian P."/>
            <person name="Vilgalys R."/>
            <person name="Dunand C."/>
            <person name="Henrissat B."/>
            <person name="Grigoriev I.V."/>
            <person name="Hibbett D."/>
            <person name="Nagy L.G."/>
            <person name="Martin F.M."/>
        </authorList>
    </citation>
    <scope>NUCLEOTIDE SEQUENCE</scope>
    <source>
        <strain evidence="1">BED1</strain>
    </source>
</reference>
<sequence length="103" mass="11519">HPRLCLRLLPPLTQKLYNLITRRLQEVLGGDIIKGILAEGKVAQGLLGYAPSAHIEYYVPLTLKITDFLRAGVQVKILLADVHAIPRKPRSTPRLRHAPDDIL</sequence>
<dbReference type="Proteomes" id="UP001194468">
    <property type="component" value="Unassembled WGS sequence"/>
</dbReference>
<proteinExistence type="predicted"/>
<evidence type="ECO:0000313" key="1">
    <source>
        <dbReference type="EMBL" id="KAF8433891.1"/>
    </source>
</evidence>
<dbReference type="InterPro" id="IPR014729">
    <property type="entry name" value="Rossmann-like_a/b/a_fold"/>
</dbReference>
<protein>
    <submittedName>
        <fullName evidence="1">Uncharacterized protein</fullName>
    </submittedName>
</protein>
<dbReference type="EMBL" id="WHUW01000031">
    <property type="protein sequence ID" value="KAF8433891.1"/>
    <property type="molecule type" value="Genomic_DNA"/>
</dbReference>
<dbReference type="AlphaFoldDB" id="A0AAD4BLH2"/>
<evidence type="ECO:0000313" key="2">
    <source>
        <dbReference type="Proteomes" id="UP001194468"/>
    </source>
</evidence>
<feature type="non-terminal residue" evidence="1">
    <location>
        <position position="103"/>
    </location>
</feature>